<dbReference type="PROSITE" id="PS50801">
    <property type="entry name" value="STAS"/>
    <property type="match status" value="1"/>
</dbReference>
<name>A0ABP8FXW7_9BACT</name>
<comment type="caution">
    <text evidence="2">The sequence shown here is derived from an EMBL/GenBank/DDBJ whole genome shotgun (WGS) entry which is preliminary data.</text>
</comment>
<proteinExistence type="predicted"/>
<evidence type="ECO:0000313" key="2">
    <source>
        <dbReference type="EMBL" id="GAA4313170.1"/>
    </source>
</evidence>
<dbReference type="EMBL" id="BAABFN010000005">
    <property type="protein sequence ID" value="GAA4313170.1"/>
    <property type="molecule type" value="Genomic_DNA"/>
</dbReference>
<keyword evidence="3" id="KW-1185">Reference proteome</keyword>
<accession>A0ABP8FXW7</accession>
<gene>
    <name evidence="2" type="ORF">GCM10023143_23260</name>
</gene>
<dbReference type="Gene3D" id="3.30.750.24">
    <property type="entry name" value="STAS domain"/>
    <property type="match status" value="1"/>
</dbReference>
<evidence type="ECO:0000259" key="1">
    <source>
        <dbReference type="PROSITE" id="PS50801"/>
    </source>
</evidence>
<evidence type="ECO:0000313" key="3">
    <source>
        <dbReference type="Proteomes" id="UP001501207"/>
    </source>
</evidence>
<dbReference type="SUPFAM" id="SSF52091">
    <property type="entry name" value="SpoIIaa-like"/>
    <property type="match status" value="1"/>
</dbReference>
<dbReference type="CDD" id="cd07043">
    <property type="entry name" value="STAS_anti-anti-sigma_factors"/>
    <property type="match status" value="1"/>
</dbReference>
<feature type="domain" description="STAS" evidence="1">
    <location>
        <begin position="25"/>
        <end position="115"/>
    </location>
</feature>
<reference evidence="3" key="1">
    <citation type="journal article" date="2019" name="Int. J. Syst. Evol. Microbiol.">
        <title>The Global Catalogue of Microorganisms (GCM) 10K type strain sequencing project: providing services to taxonomists for standard genome sequencing and annotation.</title>
        <authorList>
            <consortium name="The Broad Institute Genomics Platform"/>
            <consortium name="The Broad Institute Genome Sequencing Center for Infectious Disease"/>
            <person name="Wu L."/>
            <person name="Ma J."/>
        </authorList>
    </citation>
    <scope>NUCLEOTIDE SEQUENCE [LARGE SCALE GENOMIC DNA]</scope>
    <source>
        <strain evidence="3">JCM 17664</strain>
    </source>
</reference>
<dbReference type="Pfam" id="PF01740">
    <property type="entry name" value="STAS"/>
    <property type="match status" value="1"/>
</dbReference>
<dbReference type="InterPro" id="IPR002645">
    <property type="entry name" value="STAS_dom"/>
</dbReference>
<dbReference type="Proteomes" id="UP001501207">
    <property type="component" value="Unassembled WGS sequence"/>
</dbReference>
<organism evidence="2 3">
    <name type="scientific">Compostibacter hankyongensis</name>
    <dbReference type="NCBI Taxonomy" id="1007089"/>
    <lineage>
        <taxon>Bacteria</taxon>
        <taxon>Pseudomonadati</taxon>
        <taxon>Bacteroidota</taxon>
        <taxon>Chitinophagia</taxon>
        <taxon>Chitinophagales</taxon>
        <taxon>Chitinophagaceae</taxon>
        <taxon>Compostibacter</taxon>
    </lineage>
</organism>
<dbReference type="InterPro" id="IPR036513">
    <property type="entry name" value="STAS_dom_sf"/>
</dbReference>
<protein>
    <recommendedName>
        <fullName evidence="1">STAS domain-containing protein</fullName>
    </recommendedName>
</protein>
<sequence length="133" mass="14940">MNESMKFKIDTKEKYLLLTPETARLDAKLAEEIQQALARKTAGKPASLIIDLNEVEQADEGAFQAILAVYRGCYAEQGSCVLARPRPALLSLIRQHYPKDDLNVAPSLPEAVDLILMEELERELNNEQEEKSL</sequence>